<accession>A0ACB8A8Z3</accession>
<comment type="caution">
    <text evidence="1">The sequence shown here is derived from an EMBL/GenBank/DDBJ whole genome shotgun (WGS) entry which is preliminary data.</text>
</comment>
<keyword evidence="2" id="KW-1185">Reference proteome</keyword>
<reference evidence="1" key="1">
    <citation type="journal article" date="2021" name="New Phytol.">
        <title>Evolutionary innovations through gain and loss of genes in the ectomycorrhizal Boletales.</title>
        <authorList>
            <person name="Wu G."/>
            <person name="Miyauchi S."/>
            <person name="Morin E."/>
            <person name="Kuo A."/>
            <person name="Drula E."/>
            <person name="Varga T."/>
            <person name="Kohler A."/>
            <person name="Feng B."/>
            <person name="Cao Y."/>
            <person name="Lipzen A."/>
            <person name="Daum C."/>
            <person name="Hundley H."/>
            <person name="Pangilinan J."/>
            <person name="Johnson J."/>
            <person name="Barry K."/>
            <person name="LaButti K."/>
            <person name="Ng V."/>
            <person name="Ahrendt S."/>
            <person name="Min B."/>
            <person name="Choi I.G."/>
            <person name="Park H."/>
            <person name="Plett J.M."/>
            <person name="Magnuson J."/>
            <person name="Spatafora J.W."/>
            <person name="Nagy L.G."/>
            <person name="Henrissat B."/>
            <person name="Grigoriev I.V."/>
            <person name="Yang Z.L."/>
            <person name="Xu J."/>
            <person name="Martin F.M."/>
        </authorList>
    </citation>
    <scope>NUCLEOTIDE SEQUENCE</scope>
    <source>
        <strain evidence="1">ATCC 28755</strain>
    </source>
</reference>
<name>A0ACB8A8Z3_9AGAM</name>
<sequence length="195" mass="22363">MLQNLPFEILCKIIAHLPTINILTLRQVSKYLNQVTHDRLIWAHAYRTSSLVRPQGPFAWQTAHVLESSLVQSTRLSSNWPPNPNAAPIRSHTTSINELKWHFHILCGRWLLMKAKNTQILWYDLDRTDNSETEESYSILYKSPDKSIIIEDFHCESTSPGERSGLEDRNSLAFLVMVESTGEVPVVISFTFVLT</sequence>
<evidence type="ECO:0000313" key="2">
    <source>
        <dbReference type="Proteomes" id="UP000790377"/>
    </source>
</evidence>
<proteinExistence type="predicted"/>
<protein>
    <submittedName>
        <fullName evidence="1">Uncharacterized protein</fullName>
    </submittedName>
</protein>
<evidence type="ECO:0000313" key="1">
    <source>
        <dbReference type="EMBL" id="KAH7909924.1"/>
    </source>
</evidence>
<gene>
    <name evidence="1" type="ORF">BJ138DRAFT_167560</name>
</gene>
<dbReference type="EMBL" id="MU267735">
    <property type="protein sequence ID" value="KAH7909924.1"/>
    <property type="molecule type" value="Genomic_DNA"/>
</dbReference>
<dbReference type="Proteomes" id="UP000790377">
    <property type="component" value="Unassembled WGS sequence"/>
</dbReference>
<organism evidence="1 2">
    <name type="scientific">Hygrophoropsis aurantiaca</name>
    <dbReference type="NCBI Taxonomy" id="72124"/>
    <lineage>
        <taxon>Eukaryota</taxon>
        <taxon>Fungi</taxon>
        <taxon>Dikarya</taxon>
        <taxon>Basidiomycota</taxon>
        <taxon>Agaricomycotina</taxon>
        <taxon>Agaricomycetes</taxon>
        <taxon>Agaricomycetidae</taxon>
        <taxon>Boletales</taxon>
        <taxon>Coniophorineae</taxon>
        <taxon>Hygrophoropsidaceae</taxon>
        <taxon>Hygrophoropsis</taxon>
    </lineage>
</organism>